<protein>
    <submittedName>
        <fullName evidence="3">Uncharacterized protein</fullName>
    </submittedName>
</protein>
<dbReference type="AlphaFoldDB" id="A0A834T2E4"/>
<evidence type="ECO:0000256" key="1">
    <source>
        <dbReference type="SAM" id="MobiDB-lite"/>
    </source>
</evidence>
<feature type="transmembrane region" description="Helical" evidence="2">
    <location>
        <begin position="51"/>
        <end position="70"/>
    </location>
</feature>
<keyword evidence="2" id="KW-0812">Transmembrane</keyword>
<sequence>MCRVLRRGTVSSLILQASQEGSNEVVVVKHLRGLRGAHPFRSSKAAFSNQLPLVVLTLGLLLLKWMPWVVQVLNALNLEKSDMTRIVRVLCRNLVPLLPPNPLPEVVTIGPKMMVVDLDSRTKALRGVEGRRHSSTITKAPGGEGEGKSNRRPPNGLK</sequence>
<keyword evidence="4" id="KW-1185">Reference proteome</keyword>
<reference evidence="3" key="1">
    <citation type="submission" date="2020-09" db="EMBL/GenBank/DDBJ databases">
        <title>Genome-Enabled Discovery of Anthraquinone Biosynthesis in Senna tora.</title>
        <authorList>
            <person name="Kang S.-H."/>
            <person name="Pandey R.P."/>
            <person name="Lee C.-M."/>
            <person name="Sim J.-S."/>
            <person name="Jeong J.-T."/>
            <person name="Choi B.-S."/>
            <person name="Jung M."/>
            <person name="Ginzburg D."/>
            <person name="Zhao K."/>
            <person name="Won S.Y."/>
            <person name="Oh T.-J."/>
            <person name="Yu Y."/>
            <person name="Kim N.-H."/>
            <person name="Lee O.R."/>
            <person name="Lee T.-H."/>
            <person name="Bashyal P."/>
            <person name="Kim T.-S."/>
            <person name="Lee W.-H."/>
            <person name="Kawkins C."/>
            <person name="Kim C.-K."/>
            <person name="Kim J.S."/>
            <person name="Ahn B.O."/>
            <person name="Rhee S.Y."/>
            <person name="Sohng J.K."/>
        </authorList>
    </citation>
    <scope>NUCLEOTIDE SEQUENCE</scope>
    <source>
        <tissue evidence="3">Leaf</tissue>
    </source>
</reference>
<dbReference type="EMBL" id="JAAIUW010000009">
    <property type="protein sequence ID" value="KAF7814509.1"/>
    <property type="molecule type" value="Genomic_DNA"/>
</dbReference>
<evidence type="ECO:0000313" key="3">
    <source>
        <dbReference type="EMBL" id="KAF7814509.1"/>
    </source>
</evidence>
<accession>A0A834T2E4</accession>
<organism evidence="3 4">
    <name type="scientific">Senna tora</name>
    <dbReference type="NCBI Taxonomy" id="362788"/>
    <lineage>
        <taxon>Eukaryota</taxon>
        <taxon>Viridiplantae</taxon>
        <taxon>Streptophyta</taxon>
        <taxon>Embryophyta</taxon>
        <taxon>Tracheophyta</taxon>
        <taxon>Spermatophyta</taxon>
        <taxon>Magnoliopsida</taxon>
        <taxon>eudicotyledons</taxon>
        <taxon>Gunneridae</taxon>
        <taxon>Pentapetalae</taxon>
        <taxon>rosids</taxon>
        <taxon>fabids</taxon>
        <taxon>Fabales</taxon>
        <taxon>Fabaceae</taxon>
        <taxon>Caesalpinioideae</taxon>
        <taxon>Cassia clade</taxon>
        <taxon>Senna</taxon>
    </lineage>
</organism>
<evidence type="ECO:0000256" key="2">
    <source>
        <dbReference type="SAM" id="Phobius"/>
    </source>
</evidence>
<comment type="caution">
    <text evidence="3">The sequence shown here is derived from an EMBL/GenBank/DDBJ whole genome shotgun (WGS) entry which is preliminary data.</text>
</comment>
<evidence type="ECO:0000313" key="4">
    <source>
        <dbReference type="Proteomes" id="UP000634136"/>
    </source>
</evidence>
<gene>
    <name evidence="3" type="ORF">G2W53_028478</name>
</gene>
<feature type="region of interest" description="Disordered" evidence="1">
    <location>
        <begin position="127"/>
        <end position="158"/>
    </location>
</feature>
<keyword evidence="2" id="KW-1133">Transmembrane helix</keyword>
<keyword evidence="2" id="KW-0472">Membrane</keyword>
<dbReference type="Proteomes" id="UP000634136">
    <property type="component" value="Unassembled WGS sequence"/>
</dbReference>
<name>A0A834T2E4_9FABA</name>
<proteinExistence type="predicted"/>